<comment type="caution">
    <text evidence="5">The sequence shown here is derived from an EMBL/GenBank/DDBJ whole genome shotgun (WGS) entry which is preliminary data.</text>
</comment>
<dbReference type="Gene3D" id="3.10.290.10">
    <property type="entry name" value="RNA-binding S4 domain"/>
    <property type="match status" value="1"/>
</dbReference>
<evidence type="ECO:0000256" key="1">
    <source>
        <dbReference type="ARBA" id="ARBA00022884"/>
    </source>
</evidence>
<dbReference type="SMART" id="SM00363">
    <property type="entry name" value="S4"/>
    <property type="match status" value="1"/>
</dbReference>
<dbReference type="SUPFAM" id="SSF53335">
    <property type="entry name" value="S-adenosyl-L-methionine-dependent methyltransferases"/>
    <property type="match status" value="1"/>
</dbReference>
<comment type="similarity">
    <text evidence="2">Belongs to the TlyA family.</text>
</comment>
<dbReference type="InterPro" id="IPR047048">
    <property type="entry name" value="TlyA"/>
</dbReference>
<keyword evidence="1 3" id="KW-0694">RNA-binding</keyword>
<dbReference type="CDD" id="cd00165">
    <property type="entry name" value="S4"/>
    <property type="match status" value="1"/>
</dbReference>
<protein>
    <submittedName>
        <fullName evidence="5">TlyA family RNA methyltransferase</fullName>
    </submittedName>
</protein>
<dbReference type="PANTHER" id="PTHR32319">
    <property type="entry name" value="BACTERIAL HEMOLYSIN-LIKE PROTEIN"/>
    <property type="match status" value="1"/>
</dbReference>
<feature type="domain" description="RNA-binding S4" evidence="4">
    <location>
        <begin position="5"/>
        <end position="64"/>
    </location>
</feature>
<dbReference type="NCBIfam" id="TIGR00478">
    <property type="entry name" value="tly"/>
    <property type="match status" value="1"/>
</dbReference>
<dbReference type="PROSITE" id="PS50889">
    <property type="entry name" value="S4"/>
    <property type="match status" value="1"/>
</dbReference>
<sequence length="253" mass="26378">MARTERLDKLLVARGLAPSRERAQGLILAGRVLVEGKSVQKAGAPTAPDAGISLLEDPVPYASRGGLKLAGALDAFGLSPEGRLCLDVGASTGGFTDCLLQRGARRVVCVDVGKGLLDWKLRNDPRVTLLEGVNARHLTPGAFRAAAGEERPTLAVIDVSFISATKVLLPVRALLAPGADILVLVKPQFEVGKGKVGKGGIVRDPALHAEAVAGVRAFAGENGLSFRALCESPITGTKGNKEFFVWVGGDNTE</sequence>
<evidence type="ECO:0000256" key="2">
    <source>
        <dbReference type="ARBA" id="ARBA00029460"/>
    </source>
</evidence>
<dbReference type="Pfam" id="PF01728">
    <property type="entry name" value="FtsJ"/>
    <property type="match status" value="1"/>
</dbReference>
<keyword evidence="5" id="KW-0808">Transferase</keyword>
<dbReference type="PIRSF" id="PIRSF005578">
    <property type="entry name" value="TlyA"/>
    <property type="match status" value="1"/>
</dbReference>
<organism evidence="5 6">
    <name type="scientific">Tectimicrobiota bacterium</name>
    <dbReference type="NCBI Taxonomy" id="2528274"/>
    <lineage>
        <taxon>Bacteria</taxon>
        <taxon>Pseudomonadati</taxon>
        <taxon>Nitrospinota/Tectimicrobiota group</taxon>
        <taxon>Candidatus Tectimicrobiota</taxon>
    </lineage>
</organism>
<reference evidence="5" key="1">
    <citation type="submission" date="2020-07" db="EMBL/GenBank/DDBJ databases">
        <title>Huge and variable diversity of episymbiotic CPR bacteria and DPANN archaea in groundwater ecosystems.</title>
        <authorList>
            <person name="He C.Y."/>
            <person name="Keren R."/>
            <person name="Whittaker M."/>
            <person name="Farag I.F."/>
            <person name="Doudna J."/>
            <person name="Cate J.H.D."/>
            <person name="Banfield J.F."/>
        </authorList>
    </citation>
    <scope>NUCLEOTIDE SEQUENCE</scope>
    <source>
        <strain evidence="5">NC_groundwater_763_Ag_S-0.2um_68_21</strain>
    </source>
</reference>
<dbReference type="GO" id="GO:0008168">
    <property type="term" value="F:methyltransferase activity"/>
    <property type="evidence" value="ECO:0007669"/>
    <property type="project" value="UniProtKB-KW"/>
</dbReference>
<dbReference type="InterPro" id="IPR036986">
    <property type="entry name" value="S4_RNA-bd_sf"/>
</dbReference>
<accession>A0A932I1G0</accession>
<dbReference type="Gene3D" id="3.40.50.150">
    <property type="entry name" value="Vaccinia Virus protein VP39"/>
    <property type="match status" value="1"/>
</dbReference>
<dbReference type="InterPro" id="IPR002942">
    <property type="entry name" value="S4_RNA-bd"/>
</dbReference>
<dbReference type="EMBL" id="JACPUR010000039">
    <property type="protein sequence ID" value="MBI3129247.1"/>
    <property type="molecule type" value="Genomic_DNA"/>
</dbReference>
<evidence type="ECO:0000259" key="4">
    <source>
        <dbReference type="SMART" id="SM00363"/>
    </source>
</evidence>
<dbReference type="Proteomes" id="UP000782312">
    <property type="component" value="Unassembled WGS sequence"/>
</dbReference>
<dbReference type="PANTHER" id="PTHR32319:SF0">
    <property type="entry name" value="BACTERIAL HEMOLYSIN-LIKE PROTEIN"/>
    <property type="match status" value="1"/>
</dbReference>
<dbReference type="Pfam" id="PF01479">
    <property type="entry name" value="S4"/>
    <property type="match status" value="1"/>
</dbReference>
<dbReference type="CDD" id="cd02440">
    <property type="entry name" value="AdoMet_MTases"/>
    <property type="match status" value="1"/>
</dbReference>
<dbReference type="GO" id="GO:0032259">
    <property type="term" value="P:methylation"/>
    <property type="evidence" value="ECO:0007669"/>
    <property type="project" value="UniProtKB-KW"/>
</dbReference>
<dbReference type="GO" id="GO:0003723">
    <property type="term" value="F:RNA binding"/>
    <property type="evidence" value="ECO:0007669"/>
    <property type="project" value="UniProtKB-KW"/>
</dbReference>
<gene>
    <name evidence="5" type="ORF">HYZ11_16690</name>
</gene>
<dbReference type="SUPFAM" id="SSF55174">
    <property type="entry name" value="Alpha-L RNA-binding motif"/>
    <property type="match status" value="1"/>
</dbReference>
<dbReference type="InterPro" id="IPR004538">
    <property type="entry name" value="Hemolysin_A/TlyA"/>
</dbReference>
<evidence type="ECO:0000313" key="5">
    <source>
        <dbReference type="EMBL" id="MBI3129247.1"/>
    </source>
</evidence>
<dbReference type="InterPro" id="IPR029063">
    <property type="entry name" value="SAM-dependent_MTases_sf"/>
</dbReference>
<evidence type="ECO:0000313" key="6">
    <source>
        <dbReference type="Proteomes" id="UP000782312"/>
    </source>
</evidence>
<keyword evidence="5" id="KW-0489">Methyltransferase</keyword>
<dbReference type="InterPro" id="IPR002877">
    <property type="entry name" value="RNA_MeTrfase_FtsJ_dom"/>
</dbReference>
<proteinExistence type="inferred from homology"/>
<evidence type="ECO:0000256" key="3">
    <source>
        <dbReference type="PROSITE-ProRule" id="PRU00182"/>
    </source>
</evidence>
<dbReference type="AlphaFoldDB" id="A0A932I1G0"/>
<name>A0A932I1G0_UNCTE</name>